<accession>X0TCE2</accession>
<protein>
    <submittedName>
        <fullName evidence="2">Uncharacterized protein</fullName>
    </submittedName>
</protein>
<proteinExistence type="predicted"/>
<evidence type="ECO:0000313" key="2">
    <source>
        <dbReference type="EMBL" id="GAF73745.1"/>
    </source>
</evidence>
<keyword evidence="1" id="KW-0472">Membrane</keyword>
<name>X0TCE2_9ZZZZ</name>
<evidence type="ECO:0000256" key="1">
    <source>
        <dbReference type="SAM" id="Phobius"/>
    </source>
</evidence>
<keyword evidence="1" id="KW-0812">Transmembrane</keyword>
<dbReference type="EMBL" id="BARS01008085">
    <property type="protein sequence ID" value="GAF73745.1"/>
    <property type="molecule type" value="Genomic_DNA"/>
</dbReference>
<sequence length="68" mass="7169">MEPVTAVMGGVVVAVVSGVIGKGLNNKNNVKETSCVERRDSCILLVSEKIDNLAKAVTDLRDAVNKTV</sequence>
<dbReference type="AlphaFoldDB" id="X0TCE2"/>
<comment type="caution">
    <text evidence="2">The sequence shown here is derived from an EMBL/GenBank/DDBJ whole genome shotgun (WGS) entry which is preliminary data.</text>
</comment>
<feature type="transmembrane region" description="Helical" evidence="1">
    <location>
        <begin position="6"/>
        <end position="24"/>
    </location>
</feature>
<organism evidence="2">
    <name type="scientific">marine sediment metagenome</name>
    <dbReference type="NCBI Taxonomy" id="412755"/>
    <lineage>
        <taxon>unclassified sequences</taxon>
        <taxon>metagenomes</taxon>
        <taxon>ecological metagenomes</taxon>
    </lineage>
</organism>
<gene>
    <name evidence="2" type="ORF">S01H1_15492</name>
</gene>
<keyword evidence="1" id="KW-1133">Transmembrane helix</keyword>
<reference evidence="2" key="1">
    <citation type="journal article" date="2014" name="Front. Microbiol.">
        <title>High frequency of phylogenetically diverse reductive dehalogenase-homologous genes in deep subseafloor sedimentary metagenomes.</title>
        <authorList>
            <person name="Kawai M."/>
            <person name="Futagami T."/>
            <person name="Toyoda A."/>
            <person name="Takaki Y."/>
            <person name="Nishi S."/>
            <person name="Hori S."/>
            <person name="Arai W."/>
            <person name="Tsubouchi T."/>
            <person name="Morono Y."/>
            <person name="Uchiyama I."/>
            <person name="Ito T."/>
            <person name="Fujiyama A."/>
            <person name="Inagaki F."/>
            <person name="Takami H."/>
        </authorList>
    </citation>
    <scope>NUCLEOTIDE SEQUENCE</scope>
    <source>
        <strain evidence="2">Expedition CK06-06</strain>
    </source>
</reference>